<evidence type="ECO:0000313" key="3">
    <source>
        <dbReference type="Proteomes" id="UP001234602"/>
    </source>
</evidence>
<dbReference type="KEGG" id="bsj:UP17_06155"/>
<dbReference type="EMBL" id="JAUCEY010000008">
    <property type="protein sequence ID" value="MDM5454787.1"/>
    <property type="molecule type" value="Genomic_DNA"/>
</dbReference>
<feature type="coiled-coil region" evidence="1">
    <location>
        <begin position="34"/>
        <end position="61"/>
    </location>
</feature>
<dbReference type="Proteomes" id="UP001234602">
    <property type="component" value="Unassembled WGS sequence"/>
</dbReference>
<accession>A0AAW7IT28</accession>
<proteinExistence type="predicted"/>
<evidence type="ECO:0000256" key="1">
    <source>
        <dbReference type="SAM" id="Coils"/>
    </source>
</evidence>
<protein>
    <submittedName>
        <fullName evidence="2">Uncharacterized protein</fullName>
    </submittedName>
</protein>
<sequence length="87" mass="10436">MGNNEFNLEESQKRLMELLVSRTMRKHGFKKEKVDLTEKERNNLRETIRYLQEQSQKIINQDKNITEKDVNPITNSIHNKFTDSKDK</sequence>
<keyword evidence="1" id="KW-0175">Coiled coil</keyword>
<reference evidence="2" key="1">
    <citation type="submission" date="2023-06" db="EMBL/GenBank/DDBJ databases">
        <title>Comparative genomics of Bacillaceae isolates and their secondary metabolite potential.</title>
        <authorList>
            <person name="Song L."/>
            <person name="Nielsen L.J."/>
            <person name="Mohite O."/>
            <person name="Xu X."/>
            <person name="Weber T."/>
            <person name="Kovacs A.T."/>
        </authorList>
    </citation>
    <scope>NUCLEOTIDE SEQUENCE</scope>
    <source>
        <strain evidence="2">D8_B_37</strain>
    </source>
</reference>
<name>A0AAW7IT28_9BACI</name>
<dbReference type="AlphaFoldDB" id="A0AAW7IT28"/>
<dbReference type="RefSeq" id="WP_061462128.1">
    <property type="nucleotide sequence ID" value="NZ_CP011008.1"/>
</dbReference>
<evidence type="ECO:0000313" key="2">
    <source>
        <dbReference type="EMBL" id="MDM5454787.1"/>
    </source>
</evidence>
<organism evidence="2 3">
    <name type="scientific">Peribacillus simplex</name>
    <dbReference type="NCBI Taxonomy" id="1478"/>
    <lineage>
        <taxon>Bacteria</taxon>
        <taxon>Bacillati</taxon>
        <taxon>Bacillota</taxon>
        <taxon>Bacilli</taxon>
        <taxon>Bacillales</taxon>
        <taxon>Bacillaceae</taxon>
        <taxon>Peribacillus</taxon>
    </lineage>
</organism>
<gene>
    <name evidence="2" type="ORF">QUF89_21940</name>
</gene>
<comment type="caution">
    <text evidence="2">The sequence shown here is derived from an EMBL/GenBank/DDBJ whole genome shotgun (WGS) entry which is preliminary data.</text>
</comment>